<comment type="similarity">
    <text evidence="2 6">Belongs to the Mediator complex subunit 18 family.</text>
</comment>
<dbReference type="AlphaFoldDB" id="A0A815SNL4"/>
<evidence type="ECO:0000256" key="4">
    <source>
        <dbReference type="ARBA" id="ARBA00023163"/>
    </source>
</evidence>
<evidence type="ECO:0000256" key="5">
    <source>
        <dbReference type="ARBA" id="ARBA00023242"/>
    </source>
</evidence>
<comment type="function">
    <text evidence="6">Component of the Mediator complex, a coactivator involved in the regulated transcription of nearly all RNA polymerase II-dependent genes. Mediator functions as a bridge to convey information from gene-specific regulatory proteins to the basal RNA polymerase II transcription machinery. Mediator is recruited to promoters by direct interactions with regulatory proteins and serves as a scaffold for the assembly of a functional preinitiation complex with RNA polymerase II and the general transcription factors.</text>
</comment>
<keyword evidence="6" id="KW-0010">Activator</keyword>
<dbReference type="GO" id="GO:0006357">
    <property type="term" value="P:regulation of transcription by RNA polymerase II"/>
    <property type="evidence" value="ECO:0007669"/>
    <property type="project" value="InterPro"/>
</dbReference>
<keyword evidence="3 6" id="KW-0805">Transcription regulation</keyword>
<accession>A0A815SNL4</accession>
<reference evidence="7" key="1">
    <citation type="submission" date="2021-02" db="EMBL/GenBank/DDBJ databases">
        <authorList>
            <person name="Nowell W R."/>
        </authorList>
    </citation>
    <scope>NUCLEOTIDE SEQUENCE</scope>
</reference>
<name>A0A815SNL4_9BILA</name>
<dbReference type="GO" id="GO:0003712">
    <property type="term" value="F:transcription coregulator activity"/>
    <property type="evidence" value="ECO:0007669"/>
    <property type="project" value="InterPro"/>
</dbReference>
<sequence>MEPAQILITQNRAFPSLEYVLQGSIQDDSVHLLKARLQGLCDNITGEVEQFDDHEIVYTLRIPGASSVSLRVRYAIDDIPNPIYHLRYVASAELDKSQSVSVRQFHDCCVTKNIQIFLQDLGFAYDHEFFAKGDIFRKGRMKITVAKISTLAERNRSDMNPMAMRRPFTNSCFVEMSLIGSMHDLAERNRSDMNPMAMRRPFTNSCFVEMSLIGSMHDDKVGDEMKSFSEQLKPLISLDKIDQKR</sequence>
<comment type="subcellular location">
    <subcellularLocation>
        <location evidence="1 6">Nucleus</location>
    </subcellularLocation>
</comment>
<comment type="caution">
    <text evidence="7">The sequence shown here is derived from an EMBL/GenBank/DDBJ whole genome shotgun (WGS) entry which is preliminary data.</text>
</comment>
<dbReference type="Pfam" id="PF09637">
    <property type="entry name" value="Med18"/>
    <property type="match status" value="2"/>
</dbReference>
<dbReference type="EMBL" id="CAJNOV010012745">
    <property type="protein sequence ID" value="CAF1495821.1"/>
    <property type="molecule type" value="Genomic_DNA"/>
</dbReference>
<dbReference type="PANTHER" id="PTHR13321">
    <property type="entry name" value="MEDIATOR OF RNA POLYMERASE II TRANSCRIPTION, SUBUNIT 18"/>
    <property type="match status" value="1"/>
</dbReference>
<comment type="subunit">
    <text evidence="6">Component of the Mediator complex.</text>
</comment>
<dbReference type="GO" id="GO:0016592">
    <property type="term" value="C:mediator complex"/>
    <property type="evidence" value="ECO:0007669"/>
    <property type="project" value="InterPro"/>
</dbReference>
<evidence type="ECO:0000313" key="8">
    <source>
        <dbReference type="Proteomes" id="UP000663855"/>
    </source>
</evidence>
<evidence type="ECO:0000256" key="3">
    <source>
        <dbReference type="ARBA" id="ARBA00023015"/>
    </source>
</evidence>
<proteinExistence type="inferred from homology"/>
<organism evidence="7 8">
    <name type="scientific">Rotaria magnacalcarata</name>
    <dbReference type="NCBI Taxonomy" id="392030"/>
    <lineage>
        <taxon>Eukaryota</taxon>
        <taxon>Metazoa</taxon>
        <taxon>Spiralia</taxon>
        <taxon>Gnathifera</taxon>
        <taxon>Rotifera</taxon>
        <taxon>Eurotatoria</taxon>
        <taxon>Bdelloidea</taxon>
        <taxon>Philodinida</taxon>
        <taxon>Philodinidae</taxon>
        <taxon>Rotaria</taxon>
    </lineage>
</organism>
<keyword evidence="4 6" id="KW-0804">Transcription</keyword>
<evidence type="ECO:0000256" key="6">
    <source>
        <dbReference type="RuleBase" id="RU364150"/>
    </source>
</evidence>
<dbReference type="Proteomes" id="UP000663855">
    <property type="component" value="Unassembled WGS sequence"/>
</dbReference>
<dbReference type="InterPro" id="IPR019095">
    <property type="entry name" value="Mediator_Med18"/>
</dbReference>
<dbReference type="PANTHER" id="PTHR13321:SF2">
    <property type="entry name" value="MEDIATOR OF RNA POLYMERASE II TRANSCRIPTION SUBUNIT 18"/>
    <property type="match status" value="1"/>
</dbReference>
<dbReference type="GO" id="GO:0070847">
    <property type="term" value="C:core mediator complex"/>
    <property type="evidence" value="ECO:0007669"/>
    <property type="project" value="TreeGrafter"/>
</dbReference>
<dbReference type="Gene3D" id="2.40.320.10">
    <property type="entry name" value="Hypothetical Protein Pfu-838710-001"/>
    <property type="match status" value="1"/>
</dbReference>
<gene>
    <name evidence="6" type="primary">MED18</name>
    <name evidence="7" type="ORF">CJN711_LOCUS26969</name>
</gene>
<evidence type="ECO:0000313" key="7">
    <source>
        <dbReference type="EMBL" id="CAF1495821.1"/>
    </source>
</evidence>
<protein>
    <recommendedName>
        <fullName evidence="6">Mediator of RNA polymerase II transcription subunit 18</fullName>
    </recommendedName>
    <alternativeName>
        <fullName evidence="6">Mediator complex subunit 18</fullName>
    </alternativeName>
</protein>
<dbReference type="GO" id="GO:0006369">
    <property type="term" value="P:termination of RNA polymerase II transcription"/>
    <property type="evidence" value="ECO:0007669"/>
    <property type="project" value="TreeGrafter"/>
</dbReference>
<keyword evidence="5 6" id="KW-0539">Nucleus</keyword>
<evidence type="ECO:0000256" key="2">
    <source>
        <dbReference type="ARBA" id="ARBA00009814"/>
    </source>
</evidence>
<evidence type="ECO:0000256" key="1">
    <source>
        <dbReference type="ARBA" id="ARBA00004123"/>
    </source>
</evidence>